<dbReference type="PATRIC" id="fig|129140.3.peg.5345"/>
<keyword evidence="5" id="KW-1185">Reference proteome</keyword>
<evidence type="ECO:0000256" key="1">
    <source>
        <dbReference type="SAM" id="Phobius"/>
    </source>
</evidence>
<feature type="transmembrane region" description="Helical" evidence="1">
    <location>
        <begin position="348"/>
        <end position="371"/>
    </location>
</feature>
<evidence type="ECO:0000313" key="2">
    <source>
        <dbReference type="EMBL" id="KPY85501.1"/>
    </source>
</evidence>
<feature type="transmembrane region" description="Helical" evidence="1">
    <location>
        <begin position="158"/>
        <end position="176"/>
    </location>
</feature>
<evidence type="ECO:0008006" key="6">
    <source>
        <dbReference type="Google" id="ProtNLM"/>
    </source>
</evidence>
<protein>
    <recommendedName>
        <fullName evidence="6">Glycosyltransferase RgtA/B/C/D-like domain-containing protein</fullName>
    </recommendedName>
</protein>
<keyword evidence="1" id="KW-0812">Transmembrane</keyword>
<dbReference type="GeneID" id="96217312"/>
<evidence type="ECO:0000313" key="4">
    <source>
        <dbReference type="Proteomes" id="UP000050474"/>
    </source>
</evidence>
<accession>A0A0Q0EGU3</accession>
<feature type="transmembrane region" description="Helical" evidence="1">
    <location>
        <begin position="131"/>
        <end position="152"/>
    </location>
</feature>
<sequence>METPEKMNVHEPRFNISTCATYATIFVFMATALAIVIYLFTGPNQILYWKSDYAIFLIDMFHASQFSQEIGISSRFGWAHPGPFNYYMLAPWYWLFGEKEAGLILGTFLYNLGFIAGSTWAVSRISERNTAALFLTTVILYSSVALGARVFLDVLLPYSTIFPWVFALSLSLAVILKHRYFIPLLALALSCVTQMHIAFWLPAAILGLSTLAGSMLNKRPERTEILLWVAAAFLFAITWIPPLHELHNISKIFEFFTSRPRADHTLPEAAHALAVLMGEPMRGATLSYGAEQPGGLSLYLGSLAITASMLCTLVARRNNNKPALILGCLILIQLVTYLYALSKMAGPILHHSITFIPMISIFIVLQALLLINGTPPSTRVKNALALSGSLASLVFIATHYQQMTQSVVIAKTPDQHISRLSTDLEEAMHRCTGTPTINMNHSLWEPVMGAVSVAYRSGQAFSITPSFWSIVFGWRVPTEPTQCVISFTQQHDRIVVDINDYEKIGKVDGLPVVSLDTLTFEQYGTALFDKGRLRVSSDSFTDAGFVSQELTLPAGAYRLHATLDSSALSEKPGSNAGHLSFHGKGMIYAITQATAAHQPITAYFNSDGKPFRLSFGLGGWSTGKGYVQLNSLGIELLEQQ</sequence>
<dbReference type="AlphaFoldDB" id="A0A0Q0EGU3"/>
<dbReference type="Proteomes" id="UP000050474">
    <property type="component" value="Unassembled WGS sequence"/>
</dbReference>
<dbReference type="EMBL" id="JAVCQK010000029">
    <property type="protein sequence ID" value="MFH7518515.1"/>
    <property type="molecule type" value="Genomic_DNA"/>
</dbReference>
<feature type="transmembrane region" description="Helical" evidence="1">
    <location>
        <begin position="296"/>
        <end position="315"/>
    </location>
</feature>
<organism evidence="2 4">
    <name type="scientific">Pseudomonas syringae pv. tagetis</name>
    <dbReference type="NCBI Taxonomy" id="129140"/>
    <lineage>
        <taxon>Bacteria</taxon>
        <taxon>Pseudomonadati</taxon>
        <taxon>Pseudomonadota</taxon>
        <taxon>Gammaproteobacteria</taxon>
        <taxon>Pseudomonadales</taxon>
        <taxon>Pseudomonadaceae</taxon>
        <taxon>Pseudomonas</taxon>
    </lineage>
</organism>
<dbReference type="STRING" id="129140.ALO44_05520"/>
<keyword evidence="1" id="KW-1133">Transmembrane helix</keyword>
<feature type="transmembrane region" description="Helical" evidence="1">
    <location>
        <begin position="225"/>
        <end position="244"/>
    </location>
</feature>
<feature type="transmembrane region" description="Helical" evidence="1">
    <location>
        <begin position="183"/>
        <end position="205"/>
    </location>
</feature>
<feature type="transmembrane region" description="Helical" evidence="1">
    <location>
        <begin position="383"/>
        <end position="400"/>
    </location>
</feature>
<feature type="transmembrane region" description="Helical" evidence="1">
    <location>
        <begin position="322"/>
        <end position="342"/>
    </location>
</feature>
<feature type="transmembrane region" description="Helical" evidence="1">
    <location>
        <begin position="101"/>
        <end position="122"/>
    </location>
</feature>
<dbReference type="Proteomes" id="UP001610657">
    <property type="component" value="Unassembled WGS sequence"/>
</dbReference>
<dbReference type="EMBL" id="LJRM01000102">
    <property type="protein sequence ID" value="KPY85501.1"/>
    <property type="molecule type" value="Genomic_DNA"/>
</dbReference>
<comment type="caution">
    <text evidence="2">The sequence shown here is derived from an EMBL/GenBank/DDBJ whole genome shotgun (WGS) entry which is preliminary data.</text>
</comment>
<evidence type="ECO:0000313" key="3">
    <source>
        <dbReference type="EMBL" id="MFH7518515.1"/>
    </source>
</evidence>
<gene>
    <name evidence="2" type="ORF">ALO44_05520</name>
    <name evidence="3" type="ORF">RA271_25535</name>
</gene>
<proteinExistence type="predicted"/>
<feature type="transmembrane region" description="Helical" evidence="1">
    <location>
        <begin position="20"/>
        <end position="40"/>
    </location>
</feature>
<dbReference type="RefSeq" id="WP_233590944.1">
    <property type="nucleotide sequence ID" value="NZ_CP092923.1"/>
</dbReference>
<keyword evidence="1" id="KW-0472">Membrane</keyword>
<reference evidence="3 5" key="2">
    <citation type="submission" date="2023-08" db="EMBL/GenBank/DDBJ databases">
        <title>Genomic and mutational analysis of Pseudomonas syringae pv. tagetis EB037 pathogenicity on sunflower.</title>
        <authorList>
            <person name="Maul J.E."/>
        </authorList>
    </citation>
    <scope>NUCLEOTIDE SEQUENCE [LARGE SCALE GENOMIC DNA]</scope>
    <source>
        <strain evidence="3 5">EB037_T1</strain>
    </source>
</reference>
<name>A0A0Q0EGU3_9PSED</name>
<evidence type="ECO:0000313" key="5">
    <source>
        <dbReference type="Proteomes" id="UP001610657"/>
    </source>
</evidence>
<reference evidence="2 4" key="1">
    <citation type="submission" date="2015-09" db="EMBL/GenBank/DDBJ databases">
        <title>Genome announcement of multiple Pseudomonas syringae strains.</title>
        <authorList>
            <person name="Thakur S."/>
            <person name="Wang P.W."/>
            <person name="Gong Y."/>
            <person name="Weir B.S."/>
            <person name="Guttman D.S."/>
        </authorList>
    </citation>
    <scope>NUCLEOTIDE SEQUENCE [LARGE SCALE GENOMIC DNA]</scope>
    <source>
        <strain evidence="2 4">ICMP4091</strain>
    </source>
</reference>